<reference evidence="1 2" key="1">
    <citation type="submission" date="2016-11" db="EMBL/GenBank/DDBJ databases">
        <authorList>
            <person name="Jaros S."/>
            <person name="Januszkiewicz K."/>
            <person name="Wedrychowicz H."/>
        </authorList>
    </citation>
    <scope>NUCLEOTIDE SEQUENCE [LARGE SCALE GENOMIC DNA]</scope>
    <source>
        <strain evidence="1 2">DSM 15692</strain>
    </source>
</reference>
<gene>
    <name evidence="1" type="ORF">SAMN02745249_00739</name>
</gene>
<dbReference type="Proteomes" id="UP000184128">
    <property type="component" value="Unassembled WGS sequence"/>
</dbReference>
<name>A0A1M4UR73_9LACT</name>
<evidence type="ECO:0000313" key="2">
    <source>
        <dbReference type="Proteomes" id="UP000184128"/>
    </source>
</evidence>
<protein>
    <submittedName>
        <fullName evidence="1">Uncharacterized protein</fullName>
    </submittedName>
</protein>
<dbReference type="AlphaFoldDB" id="A0A1M4UR73"/>
<proteinExistence type="predicted"/>
<keyword evidence="2" id="KW-1185">Reference proteome</keyword>
<accession>A0A1M4UR73</accession>
<dbReference type="RefSeq" id="WP_002367045.1">
    <property type="nucleotide sequence ID" value="NZ_FQUF01000009.1"/>
</dbReference>
<dbReference type="OrthoDB" id="2186690at2"/>
<dbReference type="EMBL" id="FQUF01000009">
    <property type="protein sequence ID" value="SHE59216.1"/>
    <property type="molecule type" value="Genomic_DNA"/>
</dbReference>
<organism evidence="1 2">
    <name type="scientific">Atopostipes suicloacalis DSM 15692</name>
    <dbReference type="NCBI Taxonomy" id="1121025"/>
    <lineage>
        <taxon>Bacteria</taxon>
        <taxon>Bacillati</taxon>
        <taxon>Bacillota</taxon>
        <taxon>Bacilli</taxon>
        <taxon>Lactobacillales</taxon>
        <taxon>Carnobacteriaceae</taxon>
        <taxon>Atopostipes</taxon>
    </lineage>
</organism>
<evidence type="ECO:0000313" key="1">
    <source>
        <dbReference type="EMBL" id="SHE59216.1"/>
    </source>
</evidence>
<sequence length="68" mass="7850">MNTPDKVPLILGRYVNQQTLMKELHIGFDTLKMLHLNGLEAVIIGRQHLYDLEDLKNVLNQLKSAEHQ</sequence>